<evidence type="ECO:0000313" key="23">
    <source>
        <dbReference type="Proteomes" id="UP000216020"/>
    </source>
</evidence>
<dbReference type="AlphaFoldDB" id="A0A261S3P7"/>
<accession>A0A261S3P7</accession>
<proteinExistence type="predicted"/>
<evidence type="ECO:0000256" key="19">
    <source>
        <dbReference type="RuleBase" id="RU365063"/>
    </source>
</evidence>
<organism evidence="22 23">
    <name type="scientific">Bordetella genomosp. 10</name>
    <dbReference type="NCBI Taxonomy" id="1416804"/>
    <lineage>
        <taxon>Bacteria</taxon>
        <taxon>Pseudomonadati</taxon>
        <taxon>Pseudomonadota</taxon>
        <taxon>Betaproteobacteria</taxon>
        <taxon>Burkholderiales</taxon>
        <taxon>Alcaligenaceae</taxon>
        <taxon>Bordetella</taxon>
    </lineage>
</organism>
<dbReference type="InterPro" id="IPR011764">
    <property type="entry name" value="Biotin_carboxylation_dom"/>
</dbReference>
<evidence type="ECO:0000256" key="2">
    <source>
        <dbReference type="ARBA" id="ARBA00004956"/>
    </source>
</evidence>
<dbReference type="FunFam" id="3.40.50.20:FF:000010">
    <property type="entry name" value="Propionyl-CoA carboxylase subunit alpha"/>
    <property type="match status" value="1"/>
</dbReference>
<dbReference type="GO" id="GO:0004075">
    <property type="term" value="F:biotin carboxylase activity"/>
    <property type="evidence" value="ECO:0007669"/>
    <property type="project" value="UniProtKB-EC"/>
</dbReference>
<evidence type="ECO:0000256" key="15">
    <source>
        <dbReference type="ARBA" id="ARBA00023267"/>
    </source>
</evidence>
<evidence type="ECO:0000256" key="4">
    <source>
        <dbReference type="ARBA" id="ARBA00013263"/>
    </source>
</evidence>
<comment type="caution">
    <text evidence="22">The sequence shown here is derived from an EMBL/GenBank/DDBJ whole genome shotgun (WGS) entry which is preliminary data.</text>
</comment>
<keyword evidence="13 19" id="KW-0443">Lipid metabolism</keyword>
<dbReference type="Proteomes" id="UP000216020">
    <property type="component" value="Unassembled WGS sequence"/>
</dbReference>
<keyword evidence="23" id="KW-1185">Reference proteome</keyword>
<evidence type="ECO:0000256" key="13">
    <source>
        <dbReference type="ARBA" id="ARBA00023098"/>
    </source>
</evidence>
<evidence type="ECO:0000256" key="7">
    <source>
        <dbReference type="ARBA" id="ARBA00022598"/>
    </source>
</evidence>
<evidence type="ECO:0000256" key="16">
    <source>
        <dbReference type="ARBA" id="ARBA00033786"/>
    </source>
</evidence>
<dbReference type="InterPro" id="IPR011761">
    <property type="entry name" value="ATP-grasp"/>
</dbReference>
<keyword evidence="6 19" id="KW-0444">Lipid biosynthesis</keyword>
<comment type="catalytic activity">
    <reaction evidence="17 19">
        <text>N(6)-biotinyl-L-lysyl-[protein] + hydrogencarbonate + ATP = N(6)-carboxybiotinyl-L-lysyl-[protein] + ADP + phosphate + H(+)</text>
        <dbReference type="Rhea" id="RHEA:13501"/>
        <dbReference type="Rhea" id="RHEA-COMP:10505"/>
        <dbReference type="Rhea" id="RHEA-COMP:10506"/>
        <dbReference type="ChEBI" id="CHEBI:15378"/>
        <dbReference type="ChEBI" id="CHEBI:17544"/>
        <dbReference type="ChEBI" id="CHEBI:30616"/>
        <dbReference type="ChEBI" id="CHEBI:43474"/>
        <dbReference type="ChEBI" id="CHEBI:83144"/>
        <dbReference type="ChEBI" id="CHEBI:83145"/>
        <dbReference type="ChEBI" id="CHEBI:456216"/>
        <dbReference type="EC" id="6.3.4.14"/>
    </reaction>
</comment>
<dbReference type="RefSeq" id="WP_094855518.1">
    <property type="nucleotide sequence ID" value="NZ_NEVM01000005.1"/>
</dbReference>
<evidence type="ECO:0000256" key="14">
    <source>
        <dbReference type="ARBA" id="ARBA00023160"/>
    </source>
</evidence>
<dbReference type="EC" id="6.3.4.14" evidence="4 19"/>
<name>A0A261S3P7_9BORD</name>
<evidence type="ECO:0000256" key="3">
    <source>
        <dbReference type="ARBA" id="ARBA00011750"/>
    </source>
</evidence>
<dbReference type="PANTHER" id="PTHR48095:SF2">
    <property type="entry name" value="BIOTIN CARBOXYLASE, CHLOROPLASTIC"/>
    <property type="match status" value="1"/>
</dbReference>
<feature type="domain" description="ATP-grasp" evidence="20">
    <location>
        <begin position="120"/>
        <end position="317"/>
    </location>
</feature>
<evidence type="ECO:0000256" key="17">
    <source>
        <dbReference type="ARBA" id="ARBA00048600"/>
    </source>
</evidence>
<keyword evidence="14 19" id="KW-0275">Fatty acid biosynthesis</keyword>
<dbReference type="UniPathway" id="UPA00655">
    <property type="reaction ID" value="UER00711"/>
</dbReference>
<dbReference type="InterPro" id="IPR051602">
    <property type="entry name" value="ACC_Biotin_Carboxylase"/>
</dbReference>
<dbReference type="Pfam" id="PF00289">
    <property type="entry name" value="Biotin_carb_N"/>
    <property type="match status" value="1"/>
</dbReference>
<dbReference type="GO" id="GO:0005524">
    <property type="term" value="F:ATP binding"/>
    <property type="evidence" value="ECO:0007669"/>
    <property type="project" value="UniProtKB-UniRule"/>
</dbReference>
<gene>
    <name evidence="22" type="ORF">CAL29_24520</name>
</gene>
<dbReference type="GO" id="GO:0006633">
    <property type="term" value="P:fatty acid biosynthetic process"/>
    <property type="evidence" value="ECO:0007669"/>
    <property type="project" value="UniProtKB-KW"/>
</dbReference>
<evidence type="ECO:0000259" key="20">
    <source>
        <dbReference type="PROSITE" id="PS50975"/>
    </source>
</evidence>
<dbReference type="EMBL" id="NEVM01000005">
    <property type="protein sequence ID" value="OZI31103.1"/>
    <property type="molecule type" value="Genomic_DNA"/>
</dbReference>
<evidence type="ECO:0000259" key="21">
    <source>
        <dbReference type="PROSITE" id="PS50979"/>
    </source>
</evidence>
<keyword evidence="9 18" id="KW-0547">Nucleotide-binding</keyword>
<comment type="pathway">
    <text evidence="2 19">Lipid metabolism; malonyl-CoA biosynthesis; malonyl-CoA from acetyl-CoA: step 1/1.</text>
</comment>
<dbReference type="Gene3D" id="3.30.1490.20">
    <property type="entry name" value="ATP-grasp fold, A domain"/>
    <property type="match status" value="1"/>
</dbReference>
<evidence type="ECO:0000256" key="5">
    <source>
        <dbReference type="ARBA" id="ARBA00017242"/>
    </source>
</evidence>
<keyword evidence="7 19" id="KW-0436">Ligase</keyword>
<dbReference type="SUPFAM" id="SSF56059">
    <property type="entry name" value="Glutathione synthetase ATP-binding domain-like"/>
    <property type="match status" value="1"/>
</dbReference>
<dbReference type="InterPro" id="IPR005479">
    <property type="entry name" value="CPAse_ATP-bd"/>
</dbReference>
<dbReference type="PROSITE" id="PS50975">
    <property type="entry name" value="ATP_GRASP"/>
    <property type="match status" value="1"/>
</dbReference>
<keyword evidence="15 19" id="KW-0092">Biotin</keyword>
<dbReference type="Pfam" id="PF02785">
    <property type="entry name" value="Biotin_carb_C"/>
    <property type="match status" value="1"/>
</dbReference>
<dbReference type="NCBIfam" id="NF006367">
    <property type="entry name" value="PRK08591.1"/>
    <property type="match status" value="1"/>
</dbReference>
<dbReference type="PANTHER" id="PTHR48095">
    <property type="entry name" value="PYRUVATE CARBOXYLASE SUBUNIT A"/>
    <property type="match status" value="1"/>
</dbReference>
<dbReference type="Pfam" id="PF02786">
    <property type="entry name" value="CPSase_L_D2"/>
    <property type="match status" value="1"/>
</dbReference>
<dbReference type="InterPro" id="IPR005481">
    <property type="entry name" value="BC-like_N"/>
</dbReference>
<evidence type="ECO:0000256" key="10">
    <source>
        <dbReference type="ARBA" id="ARBA00022832"/>
    </source>
</evidence>
<dbReference type="GO" id="GO:2001295">
    <property type="term" value="P:malonyl-CoA biosynthetic process"/>
    <property type="evidence" value="ECO:0007669"/>
    <property type="project" value="UniProtKB-UniPathway"/>
</dbReference>
<dbReference type="PROSITE" id="PS00867">
    <property type="entry name" value="CPSASE_2"/>
    <property type="match status" value="1"/>
</dbReference>
<dbReference type="Gene3D" id="3.40.50.20">
    <property type="match status" value="1"/>
</dbReference>
<evidence type="ECO:0000256" key="11">
    <source>
        <dbReference type="ARBA" id="ARBA00022840"/>
    </source>
</evidence>
<evidence type="ECO:0000256" key="1">
    <source>
        <dbReference type="ARBA" id="ARBA00003761"/>
    </source>
</evidence>
<evidence type="ECO:0000256" key="6">
    <source>
        <dbReference type="ARBA" id="ARBA00022516"/>
    </source>
</evidence>
<protein>
    <recommendedName>
        <fullName evidence="5 19">Biotin carboxylase</fullName>
        <ecNumber evidence="4 19">6.3.4.14</ecNumber>
    </recommendedName>
    <alternativeName>
        <fullName evidence="16 19">Acetyl-coenzyme A carboxylase biotin carboxylase subunit A</fullName>
    </alternativeName>
</protein>
<dbReference type="InterPro" id="IPR013815">
    <property type="entry name" value="ATP_grasp_subdomain_1"/>
</dbReference>
<keyword evidence="8" id="KW-0479">Metal-binding</keyword>
<evidence type="ECO:0000256" key="8">
    <source>
        <dbReference type="ARBA" id="ARBA00022723"/>
    </source>
</evidence>
<dbReference type="InterPro" id="IPR011054">
    <property type="entry name" value="Rudment_hybrid_motif"/>
</dbReference>
<dbReference type="SUPFAM" id="SSF52440">
    <property type="entry name" value="PreATP-grasp domain"/>
    <property type="match status" value="1"/>
</dbReference>
<dbReference type="Gene3D" id="3.30.470.20">
    <property type="entry name" value="ATP-grasp fold, B domain"/>
    <property type="match status" value="1"/>
</dbReference>
<evidence type="ECO:0000256" key="12">
    <source>
        <dbReference type="ARBA" id="ARBA00022842"/>
    </source>
</evidence>
<keyword evidence="10 19" id="KW-0276">Fatty acid metabolism</keyword>
<feature type="domain" description="Biotin carboxylation" evidence="21">
    <location>
        <begin position="1"/>
        <end position="445"/>
    </location>
</feature>
<comment type="function">
    <text evidence="1 19">This protein is a component of the acetyl coenzyme A carboxylase complex; first, biotin carboxylase catalyzes the carboxylation of the carrier protein and then the transcarboxylase transfers the carboxyl group to form malonyl-CoA.</text>
</comment>
<evidence type="ECO:0000256" key="9">
    <source>
        <dbReference type="ARBA" id="ARBA00022741"/>
    </source>
</evidence>
<dbReference type="NCBIfam" id="TIGR00514">
    <property type="entry name" value="accC"/>
    <property type="match status" value="1"/>
</dbReference>
<keyword evidence="12" id="KW-0460">Magnesium</keyword>
<comment type="subunit">
    <text evidence="3 19">Acetyl-CoA carboxylase is a heterohexamer of biotin carboxyl carrier protein, biotin carboxylase and the two subunits of carboxyl transferase in a 2:2 complex.</text>
</comment>
<dbReference type="OrthoDB" id="9803706at2"/>
<dbReference type="GO" id="GO:0046872">
    <property type="term" value="F:metal ion binding"/>
    <property type="evidence" value="ECO:0007669"/>
    <property type="project" value="UniProtKB-KW"/>
</dbReference>
<dbReference type="SMART" id="SM00878">
    <property type="entry name" value="Biotin_carb_C"/>
    <property type="match status" value="1"/>
</dbReference>
<dbReference type="InterPro" id="IPR005482">
    <property type="entry name" value="Biotin_COase_C"/>
</dbReference>
<evidence type="ECO:0000256" key="18">
    <source>
        <dbReference type="PROSITE-ProRule" id="PRU00409"/>
    </source>
</evidence>
<keyword evidence="11 18" id="KW-0067">ATP-binding</keyword>
<reference evidence="23" key="1">
    <citation type="submission" date="2017-05" db="EMBL/GenBank/DDBJ databases">
        <title>Complete and WGS of Bordetella genogroups.</title>
        <authorList>
            <person name="Spilker T."/>
            <person name="Lipuma J."/>
        </authorList>
    </citation>
    <scope>NUCLEOTIDE SEQUENCE [LARGE SCALE GENOMIC DNA]</scope>
    <source>
        <strain evidence="23">AU16122</strain>
    </source>
</reference>
<dbReference type="PROSITE" id="PS50979">
    <property type="entry name" value="BC"/>
    <property type="match status" value="1"/>
</dbReference>
<dbReference type="PROSITE" id="PS00866">
    <property type="entry name" value="CPSASE_1"/>
    <property type="match status" value="1"/>
</dbReference>
<dbReference type="InterPro" id="IPR016185">
    <property type="entry name" value="PreATP-grasp_dom_sf"/>
</dbReference>
<dbReference type="SUPFAM" id="SSF51246">
    <property type="entry name" value="Rudiment single hybrid motif"/>
    <property type="match status" value="1"/>
</dbReference>
<dbReference type="InterPro" id="IPR004549">
    <property type="entry name" value="Acetyl_CoA_COase_biotin_COase"/>
</dbReference>
<sequence length="464" mass="49629">MFDKVLIANRGEIALRVLRACRALGLKTLAIYSEADKDSRHVALADEALCIGPAPATQSYLNQGEILTAARLAGAGAIHPGYGFLSENAGFAAAVERAGLVFVGPRAETIELMGDKVNAKRAMLQAGVPCVPGSEGALPADPEAVRRIAGEVGYPLIVKAAGGGGGRGMRIVRRPAELDAAVATTREEAQRAFGNPALYIERFLENPRHIEIQILADGQGEAIWLGERDCSMQRRHQKVIEESPAPGIARAAISKIGERCVEACRHIGYRGAGTFEFLYEEGEFFFIEMNTRIQVEHGISELNADVDLVVEQLRIAQGQPLSIRQSDVTLAGHAIECRINAEHPWTFAPSSGTVTSWLAPGGPGVRVDSHLFGGYKVPPHYDSLVAKLMTHAATREEAIARMLGALDEVVIEGIDSTVDLHKSLLRDPAFMKGGCNIHHLEHLLATGALAGQARPATTGQRGAA</sequence>
<evidence type="ECO:0000313" key="22">
    <source>
        <dbReference type="EMBL" id="OZI31103.1"/>
    </source>
</evidence>